<dbReference type="PANTHER" id="PTHR34359:SF24">
    <property type="entry name" value="INACTIVE PROTEIN FON2 SPARE1"/>
    <property type="match status" value="1"/>
</dbReference>
<keyword evidence="3" id="KW-0221">Differentiation</keyword>
<dbReference type="AlphaFoldDB" id="A0ABC9GK59"/>
<name>A0ABC9GK59_9POAL</name>
<keyword evidence="2" id="KW-0217">Developmental protein</keyword>
<dbReference type="Proteomes" id="UP001497457">
    <property type="component" value="Chromosome 9rd"/>
</dbReference>
<keyword evidence="7" id="KW-1185">Reference proteome</keyword>
<feature type="region of interest" description="Disordered" evidence="4">
    <location>
        <begin position="71"/>
        <end position="134"/>
    </location>
</feature>
<evidence type="ECO:0000313" key="6">
    <source>
        <dbReference type="EMBL" id="CAL5095044.1"/>
    </source>
</evidence>
<accession>A0ABC9GK59</accession>
<evidence type="ECO:0000256" key="3">
    <source>
        <dbReference type="ARBA" id="ARBA00022782"/>
    </source>
</evidence>
<evidence type="ECO:0000256" key="2">
    <source>
        <dbReference type="ARBA" id="ARBA00022473"/>
    </source>
</evidence>
<dbReference type="InterPro" id="IPR039618">
    <property type="entry name" value="CLE9-13"/>
</dbReference>
<dbReference type="PANTHER" id="PTHR34359">
    <property type="entry name" value="CLAVATA3/ESR (CLE)-RELATED PROTEIN 10"/>
    <property type="match status" value="1"/>
</dbReference>
<feature type="signal peptide" evidence="5">
    <location>
        <begin position="1"/>
        <end position="23"/>
    </location>
</feature>
<proteinExistence type="inferred from homology"/>
<reference evidence="6" key="1">
    <citation type="submission" date="2024-10" db="EMBL/GenBank/DDBJ databases">
        <authorList>
            <person name="Ryan C."/>
        </authorList>
    </citation>
    <scope>NUCLEOTIDE SEQUENCE [LARGE SCALE GENOMIC DNA]</scope>
</reference>
<comment type="similarity">
    <text evidence="1">Belongs to the CLV3/ESR signal peptide family.</text>
</comment>
<evidence type="ECO:0000256" key="5">
    <source>
        <dbReference type="SAM" id="SignalP"/>
    </source>
</evidence>
<evidence type="ECO:0000313" key="7">
    <source>
        <dbReference type="Proteomes" id="UP001497457"/>
    </source>
</evidence>
<gene>
    <name evidence="6" type="ORF">URODEC1_LOCUS116179</name>
</gene>
<protein>
    <submittedName>
        <fullName evidence="6">Uncharacterized protein</fullName>
    </submittedName>
</protein>
<dbReference type="EMBL" id="OZ075119">
    <property type="protein sequence ID" value="CAL5095044.1"/>
    <property type="molecule type" value="Genomic_DNA"/>
</dbReference>
<dbReference type="GO" id="GO:0030154">
    <property type="term" value="P:cell differentiation"/>
    <property type="evidence" value="ECO:0007669"/>
    <property type="project" value="UniProtKB-KW"/>
</dbReference>
<sequence>MRRPSTAATVAIILLWLAVLTVAFHGCGRRLGGCGGLLVRRTAGSVVAVPARKMLLAAETSFDAAAYSSTDDHHRHQHHHHHHHHHQHHHHHVHHRWNRQGVPPAAVGNGEEEIDPRYGVQKRMVPTGPNPLHH</sequence>
<organism evidence="6 7">
    <name type="scientific">Urochloa decumbens</name>
    <dbReference type="NCBI Taxonomy" id="240449"/>
    <lineage>
        <taxon>Eukaryota</taxon>
        <taxon>Viridiplantae</taxon>
        <taxon>Streptophyta</taxon>
        <taxon>Embryophyta</taxon>
        <taxon>Tracheophyta</taxon>
        <taxon>Spermatophyta</taxon>
        <taxon>Magnoliopsida</taxon>
        <taxon>Liliopsida</taxon>
        <taxon>Poales</taxon>
        <taxon>Poaceae</taxon>
        <taxon>PACMAD clade</taxon>
        <taxon>Panicoideae</taxon>
        <taxon>Panicodae</taxon>
        <taxon>Paniceae</taxon>
        <taxon>Melinidinae</taxon>
        <taxon>Urochloa</taxon>
    </lineage>
</organism>
<feature type="chain" id="PRO_5044849910" evidence="5">
    <location>
        <begin position="24"/>
        <end position="134"/>
    </location>
</feature>
<feature type="compositionally biased region" description="Basic residues" evidence="4">
    <location>
        <begin position="75"/>
        <end position="98"/>
    </location>
</feature>
<keyword evidence="5" id="KW-0732">Signal</keyword>
<evidence type="ECO:0000256" key="4">
    <source>
        <dbReference type="SAM" id="MobiDB-lite"/>
    </source>
</evidence>
<evidence type="ECO:0000256" key="1">
    <source>
        <dbReference type="ARBA" id="ARBA00005416"/>
    </source>
</evidence>